<dbReference type="GO" id="GO:0005737">
    <property type="term" value="C:cytoplasm"/>
    <property type="evidence" value="ECO:0007669"/>
    <property type="project" value="UniProtKB-SubCell"/>
</dbReference>
<dbReference type="GO" id="GO:0000160">
    <property type="term" value="P:phosphorelay signal transduction system"/>
    <property type="evidence" value="ECO:0007669"/>
    <property type="project" value="UniProtKB-KW"/>
</dbReference>
<dbReference type="InterPro" id="IPR001789">
    <property type="entry name" value="Sig_transdc_resp-reg_receiver"/>
</dbReference>
<feature type="modified residue" description="4-aspartylphosphate" evidence="8">
    <location>
        <position position="56"/>
    </location>
</feature>
<dbReference type="PROSITE" id="PS50110">
    <property type="entry name" value="RESPONSE_REGULATORY"/>
    <property type="match status" value="1"/>
</dbReference>
<sequence length="527" mass="59868">MTYQVMLADDENDVLEVIQKKIDWNALGLEEPVKASNGVEALELAEKVQPDIVMTDIKMPYMDGLELARQLRQLYPDIRIIILSGFDEFEYAKEAVHLNAVEYLLKPIDSEYLTAVFRKITASLDQEHEERQNQKILQQYYQQSLPVLQENFFISLVQGRIPEEELEKYCSDYQISLPGPYYTAALFHTSSGKLPEGMQYMLMVMSVRKLAEEKISSRWEPHFFSFLNNLCMIASLKKESDVRDLTDELDRFCRLAKSAVGASVTCGIGHPCASLQEIPSSYAGGRQAVSYRVVYGSEQAINISEVAPKEAELPSGTADLELQNVYKHMKLENPEDLSAAVHQFLSDCLPHSSVVSYHLFIMELIGRLGSFARDNGLEMESAFGEDPTSLDLQQRDPEALGVWMNEVCLRMQKQLSGQRKSSTENLVQKAKSYVQEHYSEPDLSLNSICSFLGISMSYFSTIFRRETGQPFSTFLTDYRMNKAAELLVSKNEKTYIVATQVGYSDPNYFSYVFRRKFGVPPSKYKGS</sequence>
<dbReference type="PROSITE" id="PS01124">
    <property type="entry name" value="HTH_ARAC_FAMILY_2"/>
    <property type="match status" value="1"/>
</dbReference>
<evidence type="ECO:0000256" key="5">
    <source>
        <dbReference type="ARBA" id="ARBA00023015"/>
    </source>
</evidence>
<dbReference type="Proteomes" id="UP000461880">
    <property type="component" value="Unassembled WGS sequence"/>
</dbReference>
<dbReference type="InterPro" id="IPR041522">
    <property type="entry name" value="CdaR_GGDEF"/>
</dbReference>
<dbReference type="EMBL" id="VUMN01000009">
    <property type="protein sequence ID" value="MSS58285.1"/>
    <property type="molecule type" value="Genomic_DNA"/>
</dbReference>
<protein>
    <submittedName>
        <fullName evidence="11">Response regulator</fullName>
    </submittedName>
</protein>
<dbReference type="GO" id="GO:0003700">
    <property type="term" value="F:DNA-binding transcription factor activity"/>
    <property type="evidence" value="ECO:0007669"/>
    <property type="project" value="InterPro"/>
</dbReference>
<gene>
    <name evidence="11" type="ORF">FYJ51_05125</name>
</gene>
<evidence type="ECO:0000313" key="12">
    <source>
        <dbReference type="Proteomes" id="UP000461880"/>
    </source>
</evidence>
<evidence type="ECO:0000256" key="1">
    <source>
        <dbReference type="ARBA" id="ARBA00004496"/>
    </source>
</evidence>
<feature type="domain" description="Response regulatory" evidence="10">
    <location>
        <begin position="4"/>
        <end position="121"/>
    </location>
</feature>
<dbReference type="InterPro" id="IPR018060">
    <property type="entry name" value="HTH_AraC"/>
</dbReference>
<keyword evidence="5" id="KW-0805">Transcription regulation</keyword>
<accession>A0A7X2NRM8</accession>
<keyword evidence="2" id="KW-0963">Cytoplasm</keyword>
<dbReference type="Pfam" id="PF12833">
    <property type="entry name" value="HTH_18"/>
    <property type="match status" value="1"/>
</dbReference>
<dbReference type="SUPFAM" id="SSF46689">
    <property type="entry name" value="Homeodomain-like"/>
    <property type="match status" value="2"/>
</dbReference>
<comment type="caution">
    <text evidence="11">The sequence shown here is derived from an EMBL/GenBank/DDBJ whole genome shotgun (WGS) entry which is preliminary data.</text>
</comment>
<dbReference type="InterPro" id="IPR011006">
    <property type="entry name" value="CheY-like_superfamily"/>
</dbReference>
<dbReference type="SMART" id="SM00342">
    <property type="entry name" value="HTH_ARAC"/>
    <property type="match status" value="1"/>
</dbReference>
<evidence type="ECO:0000256" key="2">
    <source>
        <dbReference type="ARBA" id="ARBA00022490"/>
    </source>
</evidence>
<name>A0A7X2NRM8_9FIRM</name>
<dbReference type="SMART" id="SM00448">
    <property type="entry name" value="REC"/>
    <property type="match status" value="1"/>
</dbReference>
<evidence type="ECO:0000313" key="11">
    <source>
        <dbReference type="EMBL" id="MSS58285.1"/>
    </source>
</evidence>
<dbReference type="InterPro" id="IPR051552">
    <property type="entry name" value="HptR"/>
</dbReference>
<reference evidence="11 12" key="1">
    <citation type="submission" date="2019-08" db="EMBL/GenBank/DDBJ databases">
        <title>In-depth cultivation of the pig gut microbiome towards novel bacterial diversity and tailored functional studies.</title>
        <authorList>
            <person name="Wylensek D."/>
            <person name="Hitch T.C.A."/>
            <person name="Clavel T."/>
        </authorList>
    </citation>
    <scope>NUCLEOTIDE SEQUENCE [LARGE SCALE GENOMIC DNA]</scope>
    <source>
        <strain evidence="11 12">Oil+RF-744-GAM-WT-6</strain>
    </source>
</reference>
<keyword evidence="3 8" id="KW-0597">Phosphoprotein</keyword>
<dbReference type="RefSeq" id="WP_154503999.1">
    <property type="nucleotide sequence ID" value="NZ_VUMN01000009.1"/>
</dbReference>
<dbReference type="InterPro" id="IPR009057">
    <property type="entry name" value="Homeodomain-like_sf"/>
</dbReference>
<keyword evidence="4" id="KW-0902">Two-component regulatory system</keyword>
<feature type="domain" description="HTH araC/xylS-type" evidence="9">
    <location>
        <begin position="428"/>
        <end position="527"/>
    </location>
</feature>
<dbReference type="Gene3D" id="3.40.50.2300">
    <property type="match status" value="1"/>
</dbReference>
<evidence type="ECO:0000256" key="6">
    <source>
        <dbReference type="ARBA" id="ARBA00023125"/>
    </source>
</evidence>
<keyword evidence="6" id="KW-0238">DNA-binding</keyword>
<dbReference type="Pfam" id="PF00072">
    <property type="entry name" value="Response_reg"/>
    <property type="match status" value="1"/>
</dbReference>
<evidence type="ECO:0000256" key="4">
    <source>
        <dbReference type="ARBA" id="ARBA00023012"/>
    </source>
</evidence>
<dbReference type="Gene3D" id="1.10.10.60">
    <property type="entry name" value="Homeodomain-like"/>
    <property type="match status" value="2"/>
</dbReference>
<dbReference type="AlphaFoldDB" id="A0A7X2NRM8"/>
<dbReference type="Pfam" id="PF17853">
    <property type="entry name" value="GGDEF_2"/>
    <property type="match status" value="1"/>
</dbReference>
<comment type="subcellular location">
    <subcellularLocation>
        <location evidence="1">Cytoplasm</location>
    </subcellularLocation>
</comment>
<evidence type="ECO:0000256" key="8">
    <source>
        <dbReference type="PROSITE-ProRule" id="PRU00169"/>
    </source>
</evidence>
<evidence type="ECO:0000256" key="3">
    <source>
        <dbReference type="ARBA" id="ARBA00022553"/>
    </source>
</evidence>
<dbReference type="PANTHER" id="PTHR42713:SF3">
    <property type="entry name" value="TRANSCRIPTIONAL REGULATORY PROTEIN HPTR"/>
    <property type="match status" value="1"/>
</dbReference>
<keyword evidence="7" id="KW-0804">Transcription</keyword>
<evidence type="ECO:0000259" key="10">
    <source>
        <dbReference type="PROSITE" id="PS50110"/>
    </source>
</evidence>
<dbReference type="CDD" id="cd17536">
    <property type="entry name" value="REC_YesN-like"/>
    <property type="match status" value="1"/>
</dbReference>
<dbReference type="SUPFAM" id="SSF52172">
    <property type="entry name" value="CheY-like"/>
    <property type="match status" value="1"/>
</dbReference>
<organism evidence="11 12">
    <name type="scientific">Stecheria intestinalis</name>
    <dbReference type="NCBI Taxonomy" id="2606630"/>
    <lineage>
        <taxon>Bacteria</taxon>
        <taxon>Bacillati</taxon>
        <taxon>Bacillota</taxon>
        <taxon>Erysipelotrichia</taxon>
        <taxon>Erysipelotrichales</taxon>
        <taxon>Erysipelotrichaceae</taxon>
        <taxon>Stecheria</taxon>
    </lineage>
</organism>
<dbReference type="PANTHER" id="PTHR42713">
    <property type="entry name" value="HISTIDINE KINASE-RELATED"/>
    <property type="match status" value="1"/>
</dbReference>
<evidence type="ECO:0000256" key="7">
    <source>
        <dbReference type="ARBA" id="ARBA00023163"/>
    </source>
</evidence>
<keyword evidence="12" id="KW-1185">Reference proteome</keyword>
<dbReference type="GO" id="GO:0043565">
    <property type="term" value="F:sequence-specific DNA binding"/>
    <property type="evidence" value="ECO:0007669"/>
    <property type="project" value="InterPro"/>
</dbReference>
<proteinExistence type="predicted"/>
<evidence type="ECO:0000259" key="9">
    <source>
        <dbReference type="PROSITE" id="PS01124"/>
    </source>
</evidence>